<accession>A0A4R9M4M9</accession>
<dbReference type="OrthoDB" id="340959at2"/>
<protein>
    <submittedName>
        <fullName evidence="1">Uncharacterized protein</fullName>
    </submittedName>
</protein>
<dbReference type="AlphaFoldDB" id="A0A4R9M4M9"/>
<dbReference type="Proteomes" id="UP000298058">
    <property type="component" value="Unassembled WGS sequence"/>
</dbReference>
<evidence type="ECO:0000313" key="2">
    <source>
        <dbReference type="Proteomes" id="UP000298058"/>
    </source>
</evidence>
<keyword evidence="2" id="KW-1185">Reference proteome</keyword>
<dbReference type="EMBL" id="RQHW01000028">
    <property type="protein sequence ID" value="TGN19698.1"/>
    <property type="molecule type" value="Genomic_DNA"/>
</dbReference>
<reference evidence="1" key="1">
    <citation type="journal article" date="2019" name="PLoS Negl. Trop. Dis.">
        <title>Revisiting the worldwide diversity of Leptospira species in the environment.</title>
        <authorList>
            <person name="Vincent A.T."/>
            <person name="Schiettekatte O."/>
            <person name="Bourhy P."/>
            <person name="Veyrier F.J."/>
            <person name="Picardeau M."/>
        </authorList>
    </citation>
    <scope>NUCLEOTIDE SEQUENCE [LARGE SCALE GENOMIC DNA]</scope>
    <source>
        <strain evidence="1">201300427</strain>
    </source>
</reference>
<evidence type="ECO:0000313" key="1">
    <source>
        <dbReference type="EMBL" id="TGN19698.1"/>
    </source>
</evidence>
<gene>
    <name evidence="1" type="ORF">EHS15_07935</name>
</gene>
<sequence>MEVMERLKFTLIFLVALSLGPVAGSVFGQEAAKPTGGAEEENHDAKEGQDKEFYEYYYKTQAENQPLKKAKLEYNLIKTLKKEILSRDYSKETIEAIKKIDASNVKYERVYRESKWVRGFMNQMPHLSTGDFMYIIKYDKYMCFITFDVNPESYLQPAKQSQLIFVGKDNFEIVIPKP</sequence>
<dbReference type="RefSeq" id="WP_135760014.1">
    <property type="nucleotide sequence ID" value="NZ_RQHW01000028.1"/>
</dbReference>
<proteinExistence type="predicted"/>
<organism evidence="1 2">
    <name type="scientific">Leptospira idonii</name>
    <dbReference type="NCBI Taxonomy" id="1193500"/>
    <lineage>
        <taxon>Bacteria</taxon>
        <taxon>Pseudomonadati</taxon>
        <taxon>Spirochaetota</taxon>
        <taxon>Spirochaetia</taxon>
        <taxon>Leptospirales</taxon>
        <taxon>Leptospiraceae</taxon>
        <taxon>Leptospira</taxon>
    </lineage>
</organism>
<name>A0A4R9M4M9_9LEPT</name>
<comment type="caution">
    <text evidence="1">The sequence shown here is derived from an EMBL/GenBank/DDBJ whole genome shotgun (WGS) entry which is preliminary data.</text>
</comment>